<proteinExistence type="predicted"/>
<dbReference type="AlphaFoldDB" id="A0A319EM73"/>
<feature type="region of interest" description="Disordered" evidence="1">
    <location>
        <begin position="1"/>
        <end position="57"/>
    </location>
</feature>
<evidence type="ECO:0000313" key="2">
    <source>
        <dbReference type="EMBL" id="PYI11457.1"/>
    </source>
</evidence>
<feature type="region of interest" description="Disordered" evidence="1">
    <location>
        <begin position="419"/>
        <end position="498"/>
    </location>
</feature>
<evidence type="ECO:0000256" key="1">
    <source>
        <dbReference type="SAM" id="MobiDB-lite"/>
    </source>
</evidence>
<reference evidence="2 3" key="1">
    <citation type="submission" date="2018-02" db="EMBL/GenBank/DDBJ databases">
        <title>The genomes of Aspergillus section Nigri reveals drivers in fungal speciation.</title>
        <authorList>
            <consortium name="DOE Joint Genome Institute"/>
            <person name="Vesth T.C."/>
            <person name="Nybo J."/>
            <person name="Theobald S."/>
            <person name="Brandl J."/>
            <person name="Frisvad J.C."/>
            <person name="Nielsen K.F."/>
            <person name="Lyhne E.K."/>
            <person name="Kogle M.E."/>
            <person name="Kuo A."/>
            <person name="Riley R."/>
            <person name="Clum A."/>
            <person name="Nolan M."/>
            <person name="Lipzen A."/>
            <person name="Salamov A."/>
            <person name="Henrissat B."/>
            <person name="Wiebenga A."/>
            <person name="De vries R.P."/>
            <person name="Grigoriev I.V."/>
            <person name="Mortensen U.H."/>
            <person name="Andersen M.R."/>
            <person name="Baker S.E."/>
        </authorList>
    </citation>
    <scope>NUCLEOTIDE SEQUENCE [LARGE SCALE GENOMIC DNA]</scope>
    <source>
        <strain evidence="2 3">CBS 121057</strain>
    </source>
</reference>
<gene>
    <name evidence="2" type="ORF">BO78DRAFT_413920</name>
</gene>
<dbReference type="VEuPathDB" id="FungiDB:BO78DRAFT_413920"/>
<dbReference type="Proteomes" id="UP000248423">
    <property type="component" value="Unassembled WGS sequence"/>
</dbReference>
<feature type="compositionally biased region" description="Basic residues" evidence="1">
    <location>
        <begin position="10"/>
        <end position="21"/>
    </location>
</feature>
<evidence type="ECO:0000313" key="3">
    <source>
        <dbReference type="Proteomes" id="UP000248423"/>
    </source>
</evidence>
<feature type="compositionally biased region" description="Basic residues" evidence="1">
    <location>
        <begin position="489"/>
        <end position="498"/>
    </location>
</feature>
<dbReference type="STRING" id="1448318.A0A319EM73"/>
<feature type="compositionally biased region" description="Pro residues" evidence="1">
    <location>
        <begin position="24"/>
        <end position="39"/>
    </location>
</feature>
<dbReference type="OrthoDB" id="5393196at2759"/>
<feature type="compositionally biased region" description="Basic residues" evidence="1">
    <location>
        <begin position="48"/>
        <end position="57"/>
    </location>
</feature>
<sequence>MADNSQNNKPPRRRARTKRVMPRPQQPNPQTPNPQPNPQPGVQLKGGARTKTRTRRKPNLVFSKAYWDSHPNIRLTHRALVEFRYRESMLSGPLGENRKTPPPAKPLCRNVEEFARRGGPDLTDLIDYPHNANWKNYDPPKPKPASFYDLNVQGYLNHHGVEQRLPPANWPRNFQALQQMMRKERSDMDGITHKTQDLFIKPREPSKTNQEFLPDVYLTLFGDYGREIMGSRRVEGRRFTNFAPLAPHMIMARPDVADGIRPEGSEGQRVMDDLEDLIVPFVISDDNSNDEDENRIAGPNFFLYNRFKQADRFAGTCAALHCGALGARAMHELQCYRKAKSYDLMAYSFVAVLLTEHMTIYAIHPIQSQAPDRERDYQMTQIHSFRFDDLDVFKDGIAAFRNIREHARFWRERFMVEAEGNPGDNESDDSGDRGGSGGNGGSDNDNPNSNDQGDGSSDRGGSGDSTGQGTSSSSKRESDPSQEPSRPPKQAKLRLWIR</sequence>
<feature type="compositionally biased region" description="Low complexity" evidence="1">
    <location>
        <begin position="442"/>
        <end position="455"/>
    </location>
</feature>
<dbReference type="EMBL" id="KZ826318">
    <property type="protein sequence ID" value="PYI11457.1"/>
    <property type="molecule type" value="Genomic_DNA"/>
</dbReference>
<keyword evidence="3" id="KW-1185">Reference proteome</keyword>
<accession>A0A319EM73</accession>
<name>A0A319EM73_ASPSB</name>
<organism evidence="2 3">
    <name type="scientific">Aspergillus sclerotiicarbonarius (strain CBS 121057 / IBT 28362)</name>
    <dbReference type="NCBI Taxonomy" id="1448318"/>
    <lineage>
        <taxon>Eukaryota</taxon>
        <taxon>Fungi</taxon>
        <taxon>Dikarya</taxon>
        <taxon>Ascomycota</taxon>
        <taxon>Pezizomycotina</taxon>
        <taxon>Eurotiomycetes</taxon>
        <taxon>Eurotiomycetidae</taxon>
        <taxon>Eurotiales</taxon>
        <taxon>Aspergillaceae</taxon>
        <taxon>Aspergillus</taxon>
        <taxon>Aspergillus subgen. Circumdati</taxon>
    </lineage>
</organism>
<protein>
    <submittedName>
        <fullName evidence="2">Uncharacterized protein</fullName>
    </submittedName>
</protein>